<evidence type="ECO:0000259" key="7">
    <source>
        <dbReference type="Pfam" id="PF01494"/>
    </source>
</evidence>
<evidence type="ECO:0000313" key="9">
    <source>
        <dbReference type="Proteomes" id="UP000824988"/>
    </source>
</evidence>
<organism evidence="8 9">
    <name type="scientific">Methylogaea oryzae</name>
    <dbReference type="NCBI Taxonomy" id="1295382"/>
    <lineage>
        <taxon>Bacteria</taxon>
        <taxon>Pseudomonadati</taxon>
        <taxon>Pseudomonadota</taxon>
        <taxon>Gammaproteobacteria</taxon>
        <taxon>Methylococcales</taxon>
        <taxon>Methylococcaceae</taxon>
        <taxon>Methylogaea</taxon>
    </lineage>
</organism>
<evidence type="ECO:0000256" key="5">
    <source>
        <dbReference type="ARBA" id="ARBA00023002"/>
    </source>
</evidence>
<proteinExistence type="predicted"/>
<evidence type="ECO:0000256" key="3">
    <source>
        <dbReference type="ARBA" id="ARBA00022630"/>
    </source>
</evidence>
<dbReference type="RefSeq" id="WP_221047675.1">
    <property type="nucleotide sequence ID" value="NZ_AP019782.1"/>
</dbReference>
<dbReference type="Proteomes" id="UP000824988">
    <property type="component" value="Chromosome"/>
</dbReference>
<dbReference type="PANTHER" id="PTHR43876:SF8">
    <property type="entry name" value="2-OCTAPRENYL-6-METHOXYPHENOL HYDROXYLASE"/>
    <property type="match status" value="1"/>
</dbReference>
<evidence type="ECO:0000256" key="4">
    <source>
        <dbReference type="ARBA" id="ARBA00022827"/>
    </source>
</evidence>
<dbReference type="NCBIfam" id="TIGR01988">
    <property type="entry name" value="Ubi-OHases"/>
    <property type="match status" value="1"/>
</dbReference>
<dbReference type="InterPro" id="IPR010971">
    <property type="entry name" value="UbiH/COQ6"/>
</dbReference>
<dbReference type="GO" id="GO:0071949">
    <property type="term" value="F:FAD binding"/>
    <property type="evidence" value="ECO:0007669"/>
    <property type="project" value="InterPro"/>
</dbReference>
<dbReference type="InterPro" id="IPR051205">
    <property type="entry name" value="UbiH/COQ6_monooxygenase"/>
</dbReference>
<dbReference type="GO" id="GO:0008681">
    <property type="term" value="F:2-octaprenyl-6-methoxyphenol hydroxylase activity"/>
    <property type="evidence" value="ECO:0007669"/>
    <property type="project" value="InterPro"/>
</dbReference>
<dbReference type="NCBIfam" id="TIGR01984">
    <property type="entry name" value="UbiH"/>
    <property type="match status" value="1"/>
</dbReference>
<dbReference type="NCBIfam" id="NF004356">
    <property type="entry name" value="PRK05732.1"/>
    <property type="match status" value="1"/>
</dbReference>
<evidence type="ECO:0000256" key="6">
    <source>
        <dbReference type="ARBA" id="ARBA00023033"/>
    </source>
</evidence>
<keyword evidence="9" id="KW-1185">Reference proteome</keyword>
<dbReference type="InterPro" id="IPR018168">
    <property type="entry name" value="Ubi_Hdrlase_CS"/>
</dbReference>
<reference evidence="8" key="1">
    <citation type="submission" date="2019-06" db="EMBL/GenBank/DDBJ databases">
        <title>Complete genome sequence of Methylogaea oryzae strain JCM16910.</title>
        <authorList>
            <person name="Asakawa S."/>
        </authorList>
    </citation>
    <scope>NUCLEOTIDE SEQUENCE</scope>
    <source>
        <strain evidence="8">E10</strain>
    </source>
</reference>
<evidence type="ECO:0000256" key="2">
    <source>
        <dbReference type="ARBA" id="ARBA00004749"/>
    </source>
</evidence>
<protein>
    <submittedName>
        <fullName evidence="8">2-octaprenyl-6-methoxyphenyl hydroxylase</fullName>
    </submittedName>
</protein>
<evidence type="ECO:0000256" key="1">
    <source>
        <dbReference type="ARBA" id="ARBA00001974"/>
    </source>
</evidence>
<dbReference type="PANTHER" id="PTHR43876">
    <property type="entry name" value="UBIQUINONE BIOSYNTHESIS MONOOXYGENASE COQ6, MITOCHONDRIAL"/>
    <property type="match status" value="1"/>
</dbReference>
<keyword evidence="4" id="KW-0274">FAD</keyword>
<keyword evidence="5" id="KW-0560">Oxidoreductase</keyword>
<keyword evidence="3" id="KW-0285">Flavoprotein</keyword>
<accession>A0A8D4VST5</accession>
<gene>
    <name evidence="8" type="primary">ubiH</name>
    <name evidence="8" type="ORF">MoryE10_32450</name>
</gene>
<dbReference type="EMBL" id="AP019782">
    <property type="protein sequence ID" value="BBL72639.1"/>
    <property type="molecule type" value="Genomic_DNA"/>
</dbReference>
<comment type="pathway">
    <text evidence="2">Cofactor biosynthesis; ubiquinone biosynthesis.</text>
</comment>
<sequence length="405" mass="43464">MTNVMDCDVAIVGGGLAGASLAVALHGTPLRVVLIEAVSDEARLASGAGDRGIALAQGSAELLDRLGLWAGARDKATPIRKIHVSDRGHFGKARIDAEQEKVDALGYVIAARELERQAIAALSDLAIERIVPGRVIGAKAGPDSICLTVRQDDAERHINARLLVGADGGDSSVRRLLEIGEEVTDYGQVAVTATVKPQRDPAGLAFERFTPEGPLALLPTENRCCAVVWTRKPEQAESLMALSDERFTAELQAAFGQWLGRLTLCAPRRKFPLKLVRARRLTVPRAVLIGNAAHQLHPVAGQGFNLGLRDAARLAEMLAAAAEAGVDVGAPDLLERFAVERTRDHDRVIGFTDSMVKWFSTEQPAAALARNIGMVLLDHIPAAKRFLARQAMGRGWRSPRLPLGK</sequence>
<dbReference type="InterPro" id="IPR011295">
    <property type="entry name" value="UbiH"/>
</dbReference>
<dbReference type="Pfam" id="PF01494">
    <property type="entry name" value="FAD_binding_3"/>
    <property type="match status" value="1"/>
</dbReference>
<dbReference type="GO" id="GO:0006744">
    <property type="term" value="P:ubiquinone biosynthetic process"/>
    <property type="evidence" value="ECO:0007669"/>
    <property type="project" value="InterPro"/>
</dbReference>
<dbReference type="AlphaFoldDB" id="A0A8D4VST5"/>
<dbReference type="InterPro" id="IPR002938">
    <property type="entry name" value="FAD-bd"/>
</dbReference>
<name>A0A8D4VST5_9GAMM</name>
<dbReference type="KEGG" id="moz:MoryE10_32450"/>
<keyword evidence="6" id="KW-0503">Monooxygenase</keyword>
<evidence type="ECO:0000313" key="8">
    <source>
        <dbReference type="EMBL" id="BBL72639.1"/>
    </source>
</evidence>
<comment type="cofactor">
    <cofactor evidence="1">
        <name>FAD</name>
        <dbReference type="ChEBI" id="CHEBI:57692"/>
    </cofactor>
</comment>
<feature type="domain" description="FAD-binding" evidence="7">
    <location>
        <begin position="6"/>
        <end position="344"/>
    </location>
</feature>
<dbReference type="PROSITE" id="PS01304">
    <property type="entry name" value="UBIH"/>
    <property type="match status" value="1"/>
</dbReference>